<proteinExistence type="predicted"/>
<organism evidence="1 2">
    <name type="scientific">Coniella lustricola</name>
    <dbReference type="NCBI Taxonomy" id="2025994"/>
    <lineage>
        <taxon>Eukaryota</taxon>
        <taxon>Fungi</taxon>
        <taxon>Dikarya</taxon>
        <taxon>Ascomycota</taxon>
        <taxon>Pezizomycotina</taxon>
        <taxon>Sordariomycetes</taxon>
        <taxon>Sordariomycetidae</taxon>
        <taxon>Diaporthales</taxon>
        <taxon>Schizoparmaceae</taxon>
        <taxon>Coniella</taxon>
    </lineage>
</organism>
<keyword evidence="2" id="KW-1185">Reference proteome</keyword>
<reference evidence="1 2" key="1">
    <citation type="journal article" date="2018" name="Mycol. Prog.">
        <title>Coniella lustricola, a new species from submerged detritus.</title>
        <authorList>
            <person name="Raudabaugh D.B."/>
            <person name="Iturriaga T."/>
            <person name="Carver A."/>
            <person name="Mondo S."/>
            <person name="Pangilinan J."/>
            <person name="Lipzen A."/>
            <person name="He G."/>
            <person name="Amirebrahimi M."/>
            <person name="Grigoriev I.V."/>
            <person name="Miller A.N."/>
        </authorList>
    </citation>
    <scope>NUCLEOTIDE SEQUENCE [LARGE SCALE GENOMIC DNA]</scope>
    <source>
        <strain evidence="1 2">B22-T-1</strain>
    </source>
</reference>
<evidence type="ECO:0000313" key="1">
    <source>
        <dbReference type="EMBL" id="PSR81365.1"/>
    </source>
</evidence>
<dbReference type="AlphaFoldDB" id="A0A2T3A1V0"/>
<dbReference type="Proteomes" id="UP000241462">
    <property type="component" value="Unassembled WGS sequence"/>
</dbReference>
<protein>
    <submittedName>
        <fullName evidence="1">Uncharacterized protein</fullName>
    </submittedName>
</protein>
<dbReference type="OrthoDB" id="5199007at2759"/>
<name>A0A2T3A1V0_9PEZI</name>
<evidence type="ECO:0000313" key="2">
    <source>
        <dbReference type="Proteomes" id="UP000241462"/>
    </source>
</evidence>
<dbReference type="InParanoid" id="A0A2T3A1V0"/>
<gene>
    <name evidence="1" type="ORF">BD289DRAFT_484473</name>
</gene>
<accession>A0A2T3A1V0</accession>
<dbReference type="EMBL" id="KZ678505">
    <property type="protein sequence ID" value="PSR81365.1"/>
    <property type="molecule type" value="Genomic_DNA"/>
</dbReference>
<sequence>MDSTALNAQCQAIIEASYPLFVIHTNHVTTLADSTLYSLCRQIYDVAITKLSLTSYTNVLSMRAILSATFDTNHRAFVHDDSENTQRILAALGSDSRGCIFAQAIAGMVSFLRSIAECTAAAPSRPLTAERVAAKLGAFEAGEEREAMLASVEANPVWSDCFEKAQIGSIIMQAIGINPAGSVHDKHETTVSVTAVDDVYNEPAFNDGPHPTRNFGVPDVFTIMALN</sequence>